<dbReference type="PANTHER" id="PTHR40087">
    <property type="entry name" value="PHENOLIC ACID DECARBOXYLASE PADC"/>
    <property type="match status" value="1"/>
</dbReference>
<dbReference type="Pfam" id="PF02656">
    <property type="entry name" value="DUF202"/>
    <property type="match status" value="1"/>
</dbReference>
<evidence type="ECO:0000256" key="2">
    <source>
        <dbReference type="ARBA" id="ARBA00022692"/>
    </source>
</evidence>
<protein>
    <recommendedName>
        <fullName evidence="6">DUF202 domain-containing protein</fullName>
    </recommendedName>
</protein>
<keyword evidence="4 5" id="KW-0472">Membrane</keyword>
<accession>A0A8H3FMK5</accession>
<feature type="domain" description="DUF202" evidence="6">
    <location>
        <begin position="202"/>
        <end position="284"/>
    </location>
</feature>
<dbReference type="InterPro" id="IPR012674">
    <property type="entry name" value="Calycin"/>
</dbReference>
<dbReference type="GO" id="GO:0012505">
    <property type="term" value="C:endomembrane system"/>
    <property type="evidence" value="ECO:0007669"/>
    <property type="project" value="UniProtKB-SubCell"/>
</dbReference>
<gene>
    <name evidence="7" type="ORF">ALECFALPRED_004135</name>
</gene>
<name>A0A8H3FMK5_9LECA</name>
<evidence type="ECO:0000313" key="7">
    <source>
        <dbReference type="EMBL" id="CAF9928766.1"/>
    </source>
</evidence>
<evidence type="ECO:0000256" key="5">
    <source>
        <dbReference type="SAM" id="Phobius"/>
    </source>
</evidence>
<dbReference type="GO" id="GO:0016831">
    <property type="term" value="F:carboxy-lyase activity"/>
    <property type="evidence" value="ECO:0007669"/>
    <property type="project" value="InterPro"/>
</dbReference>
<dbReference type="SUPFAM" id="SSF50814">
    <property type="entry name" value="Lipocalins"/>
    <property type="match status" value="1"/>
</dbReference>
<comment type="caution">
    <text evidence="7">The sequence shown here is derived from an EMBL/GenBank/DDBJ whole genome shotgun (WGS) entry which is preliminary data.</text>
</comment>
<sequence length="324" mass="36513">MTALATEFPFAKDLQDLHLVYDYNVQDAHGNLEKWRYEIWFSSEDRVVYKIHGGPMAGRTNFQTCSFQCIRPGELWQCNWLEETGTVISLVYDIPRKRITTLLAFSKGHWGNAQAALGDKRNPADLERWRGLARIGIQTDRHMLPRQADIVDVFKGKGDLEPVEQSWPTFEVSPAFYPNKLQMFSRLRLRTPILKNSGSTARDHLASERTFLAWLRTGLGFVALGIAVERFSQFELIPPPPAPADKGISEDQKDKSEDLVLGLLATGSGSIVYGTTRYFSNMRMLEKGLYKPSFYGAGGLSVAVVGLTGAAYWEIVRSKQKDKD</sequence>
<dbReference type="AlphaFoldDB" id="A0A8H3FMK5"/>
<dbReference type="EMBL" id="CAJPDR010000256">
    <property type="protein sequence ID" value="CAF9928766.1"/>
    <property type="molecule type" value="Genomic_DNA"/>
</dbReference>
<dbReference type="OrthoDB" id="4415004at2759"/>
<dbReference type="Gene3D" id="2.40.128.20">
    <property type="match status" value="1"/>
</dbReference>
<proteinExistence type="predicted"/>
<organism evidence="7 8">
    <name type="scientific">Alectoria fallacina</name>
    <dbReference type="NCBI Taxonomy" id="1903189"/>
    <lineage>
        <taxon>Eukaryota</taxon>
        <taxon>Fungi</taxon>
        <taxon>Dikarya</taxon>
        <taxon>Ascomycota</taxon>
        <taxon>Pezizomycotina</taxon>
        <taxon>Lecanoromycetes</taxon>
        <taxon>OSLEUM clade</taxon>
        <taxon>Lecanoromycetidae</taxon>
        <taxon>Lecanorales</taxon>
        <taxon>Lecanorineae</taxon>
        <taxon>Parmeliaceae</taxon>
        <taxon>Alectoria</taxon>
    </lineage>
</organism>
<keyword evidence="2 5" id="KW-0812">Transmembrane</keyword>
<dbReference type="Pfam" id="PF05870">
    <property type="entry name" value="PA_decarbox"/>
    <property type="match status" value="1"/>
</dbReference>
<dbReference type="InterPro" id="IPR003807">
    <property type="entry name" value="DUF202"/>
</dbReference>
<evidence type="ECO:0000259" key="6">
    <source>
        <dbReference type="Pfam" id="PF02656"/>
    </source>
</evidence>
<evidence type="ECO:0000256" key="4">
    <source>
        <dbReference type="ARBA" id="ARBA00023136"/>
    </source>
</evidence>
<feature type="transmembrane region" description="Helical" evidence="5">
    <location>
        <begin position="292"/>
        <end position="313"/>
    </location>
</feature>
<dbReference type="PANTHER" id="PTHR40087:SF1">
    <property type="entry name" value="PHENOLIC ACID DECARBOXYLASE PADC"/>
    <property type="match status" value="1"/>
</dbReference>
<keyword evidence="3 5" id="KW-1133">Transmembrane helix</keyword>
<evidence type="ECO:0000256" key="1">
    <source>
        <dbReference type="ARBA" id="ARBA00004127"/>
    </source>
</evidence>
<reference evidence="7" key="1">
    <citation type="submission" date="2021-03" db="EMBL/GenBank/DDBJ databases">
        <authorList>
            <person name="Tagirdzhanova G."/>
        </authorList>
    </citation>
    <scope>NUCLEOTIDE SEQUENCE</scope>
</reference>
<dbReference type="InterPro" id="IPR008729">
    <property type="entry name" value="PA_de_COase"/>
</dbReference>
<comment type="subcellular location">
    <subcellularLocation>
        <location evidence="1">Endomembrane system</location>
        <topology evidence="1">Multi-pass membrane protein</topology>
    </subcellularLocation>
</comment>
<dbReference type="Proteomes" id="UP000664203">
    <property type="component" value="Unassembled WGS sequence"/>
</dbReference>
<evidence type="ECO:0000313" key="8">
    <source>
        <dbReference type="Proteomes" id="UP000664203"/>
    </source>
</evidence>
<evidence type="ECO:0000256" key="3">
    <source>
        <dbReference type="ARBA" id="ARBA00022989"/>
    </source>
</evidence>
<keyword evidence="8" id="KW-1185">Reference proteome</keyword>